<evidence type="ECO:0000259" key="4">
    <source>
        <dbReference type="Pfam" id="PF09375"/>
    </source>
</evidence>
<dbReference type="InterPro" id="IPR018976">
    <property type="entry name" value="Imelysin-like"/>
</dbReference>
<evidence type="ECO:0000256" key="1">
    <source>
        <dbReference type="ARBA" id="ARBA00004196"/>
    </source>
</evidence>
<organism evidence="5 6">
    <name type="scientific">Parabacteroides goldsteinii DSM 19448 = WAL 12034</name>
    <dbReference type="NCBI Taxonomy" id="927665"/>
    <lineage>
        <taxon>Bacteria</taxon>
        <taxon>Pseudomonadati</taxon>
        <taxon>Bacteroidota</taxon>
        <taxon>Bacteroidia</taxon>
        <taxon>Bacteroidales</taxon>
        <taxon>Tannerellaceae</taxon>
        <taxon>Parabacteroides</taxon>
    </lineage>
</organism>
<dbReference type="GO" id="GO:0030313">
    <property type="term" value="C:cell envelope"/>
    <property type="evidence" value="ECO:0007669"/>
    <property type="project" value="UniProtKB-SubCell"/>
</dbReference>
<comment type="subcellular location">
    <subcellularLocation>
        <location evidence="1">Cell envelope</location>
    </subcellularLocation>
</comment>
<dbReference type="RefSeq" id="WP_046146251.1">
    <property type="nucleotide sequence ID" value="NZ_KQ033912.1"/>
</dbReference>
<gene>
    <name evidence="5" type="ORF">HMPREF1535_02477</name>
</gene>
<dbReference type="PATRIC" id="fig|927665.4.peg.2546"/>
<dbReference type="InterPro" id="IPR034982">
    <property type="entry name" value="Imelysin-like_IrpA"/>
</dbReference>
<evidence type="ECO:0000256" key="2">
    <source>
        <dbReference type="ARBA" id="ARBA00022729"/>
    </source>
</evidence>
<dbReference type="Pfam" id="PF09375">
    <property type="entry name" value="Peptidase_M75"/>
    <property type="match status" value="1"/>
</dbReference>
<protein>
    <recommendedName>
        <fullName evidence="4">Imelysin-like domain-containing protein</fullName>
    </recommendedName>
</protein>
<sequence length="406" mass="44511">MKKSTLFPILLMGVSLSFFSCSDDDPDNNAQGWTFDLLPNDTGTKPTEAQMSATVTQYVDHVVLPTYKDLLDKMTAYTAAVDKFVASNSQNDLSDACTAWRAARVPWEQSEAFLFGVADKGLYDPSLDSWPLDKNGIDKIIESGDFSNVDGDVDDDEDAPADAPQNLRGFHTAERMLFDNGDPRQISKSPFSDNEKKYLQIVSKHMLKDVTALYNGWDKGLGDINVPTSYGEAMKKHDGTSAYTGLSSIYQAIETILNGNNGMAGISNEVGTAKIQDPVDKWNESNKDASDPNNPGVLAVESWYSWNSIDDYANNIVSIKNSYFGGRDLDKENASTNSLHALVKVINPTLDSLMVVQIDKTIEAIEDMPRPFRNNLGAETEIKAATDACKELTNGLGKIRAKLSAE</sequence>
<dbReference type="PROSITE" id="PS51257">
    <property type="entry name" value="PROKAR_LIPOPROTEIN"/>
    <property type="match status" value="1"/>
</dbReference>
<feature type="domain" description="Imelysin-like" evidence="4">
    <location>
        <begin position="64"/>
        <end position="394"/>
    </location>
</feature>
<keyword evidence="2 3" id="KW-0732">Signal</keyword>
<dbReference type="HOGENOM" id="CLU_050043_1_0_10"/>
<dbReference type="Proteomes" id="UP000033047">
    <property type="component" value="Unassembled WGS sequence"/>
</dbReference>
<evidence type="ECO:0000313" key="5">
    <source>
        <dbReference type="EMBL" id="KKB56501.1"/>
    </source>
</evidence>
<comment type="caution">
    <text evidence="5">The sequence shown here is derived from an EMBL/GenBank/DDBJ whole genome shotgun (WGS) entry which is preliminary data.</text>
</comment>
<accession>A0A0F5JF86</accession>
<proteinExistence type="predicted"/>
<dbReference type="EMBL" id="AQHV01000011">
    <property type="protein sequence ID" value="KKB56501.1"/>
    <property type="molecule type" value="Genomic_DNA"/>
</dbReference>
<dbReference type="Gene3D" id="1.20.1420.20">
    <property type="entry name" value="M75 peptidase, HXXE motif"/>
    <property type="match status" value="1"/>
</dbReference>
<dbReference type="STRING" id="927665.HMPREF1535_02477"/>
<dbReference type="InterPro" id="IPR038352">
    <property type="entry name" value="Imelysin_sf"/>
</dbReference>
<dbReference type="AlphaFoldDB" id="A0A0F5JF86"/>
<evidence type="ECO:0000313" key="6">
    <source>
        <dbReference type="Proteomes" id="UP000033047"/>
    </source>
</evidence>
<evidence type="ECO:0000256" key="3">
    <source>
        <dbReference type="SAM" id="SignalP"/>
    </source>
</evidence>
<feature type="chain" id="PRO_5002490225" description="Imelysin-like domain-containing protein" evidence="3">
    <location>
        <begin position="23"/>
        <end position="406"/>
    </location>
</feature>
<feature type="signal peptide" evidence="3">
    <location>
        <begin position="1"/>
        <end position="22"/>
    </location>
</feature>
<name>A0A0F5JF86_9BACT</name>
<dbReference type="CDD" id="cd14658">
    <property type="entry name" value="Imelysin-like_IrpA"/>
    <property type="match status" value="1"/>
</dbReference>
<reference evidence="5 6" key="1">
    <citation type="submission" date="2013-04" db="EMBL/GenBank/DDBJ databases">
        <title>The Genome Sequence of Parabacteroides goldsteinii DSM 19448.</title>
        <authorList>
            <consortium name="The Broad Institute Genomics Platform"/>
            <person name="Earl A."/>
            <person name="Ward D."/>
            <person name="Feldgarden M."/>
            <person name="Gevers D."/>
            <person name="Martens E."/>
            <person name="Sakamoto M."/>
            <person name="Benno Y."/>
            <person name="Song Y."/>
            <person name="Liu C."/>
            <person name="Lee J."/>
            <person name="Bolanos M."/>
            <person name="Vaisanen M.L."/>
            <person name="Finegold S.M."/>
            <person name="Walker B."/>
            <person name="Young S."/>
            <person name="Zeng Q."/>
            <person name="Gargeya S."/>
            <person name="Fitzgerald M."/>
            <person name="Haas B."/>
            <person name="Abouelleil A."/>
            <person name="Allen A.W."/>
            <person name="Alvarado L."/>
            <person name="Arachchi H.M."/>
            <person name="Berlin A.M."/>
            <person name="Chapman S.B."/>
            <person name="Gainer-Dewar J."/>
            <person name="Goldberg J."/>
            <person name="Griggs A."/>
            <person name="Gujja S."/>
            <person name="Hansen M."/>
            <person name="Howarth C."/>
            <person name="Imamovic A."/>
            <person name="Ireland A."/>
            <person name="Larimer J."/>
            <person name="McCowan C."/>
            <person name="Murphy C."/>
            <person name="Pearson M."/>
            <person name="Poon T.W."/>
            <person name="Priest M."/>
            <person name="Roberts A."/>
            <person name="Saif S."/>
            <person name="Shea T."/>
            <person name="Sisk P."/>
            <person name="Sykes S."/>
            <person name="Wortman J."/>
            <person name="Nusbaum C."/>
            <person name="Birren B."/>
        </authorList>
    </citation>
    <scope>NUCLEOTIDE SEQUENCE [LARGE SCALE GENOMIC DNA]</scope>
    <source>
        <strain evidence="5 6">DSM 19448</strain>
    </source>
</reference>